<sequence length="173" mass="19256">MPDSPTSFPMAYVRFLPPVRAKCRRLLGSSAEAEEVAQDAFLRLWQSGFAGIELPPDADARPIMGWLYRTCTRLAIDALRKRRRTVANHDGEDASERVPCGVGVERAIAAKKIMTALHARVPGEELEAAILCRVDGLSHAETAEVLEVSERTVRRLLEAFDVHAESWRKEFAS</sequence>
<organism evidence="8 9">
    <name type="scientific">Pendulispora rubella</name>
    <dbReference type="NCBI Taxonomy" id="2741070"/>
    <lineage>
        <taxon>Bacteria</taxon>
        <taxon>Pseudomonadati</taxon>
        <taxon>Myxococcota</taxon>
        <taxon>Myxococcia</taxon>
        <taxon>Myxococcales</taxon>
        <taxon>Sorangiineae</taxon>
        <taxon>Pendulisporaceae</taxon>
        <taxon>Pendulispora</taxon>
    </lineage>
</organism>
<evidence type="ECO:0000313" key="8">
    <source>
        <dbReference type="EMBL" id="WXB06865.1"/>
    </source>
</evidence>
<proteinExistence type="inferred from homology"/>
<dbReference type="PANTHER" id="PTHR43133:SF8">
    <property type="entry name" value="RNA POLYMERASE SIGMA FACTOR HI_1459-RELATED"/>
    <property type="match status" value="1"/>
</dbReference>
<dbReference type="NCBIfam" id="TIGR02937">
    <property type="entry name" value="sigma70-ECF"/>
    <property type="match status" value="1"/>
</dbReference>
<evidence type="ECO:0000256" key="2">
    <source>
        <dbReference type="ARBA" id="ARBA00023015"/>
    </source>
</evidence>
<dbReference type="Pfam" id="PF08281">
    <property type="entry name" value="Sigma70_r4_2"/>
    <property type="match status" value="1"/>
</dbReference>
<evidence type="ECO:0000256" key="1">
    <source>
        <dbReference type="ARBA" id="ARBA00010641"/>
    </source>
</evidence>
<protein>
    <submittedName>
        <fullName evidence="8">RNA polymerase sigma factor</fullName>
    </submittedName>
</protein>
<accession>A0ABZ2L961</accession>
<dbReference type="RefSeq" id="WP_394836522.1">
    <property type="nucleotide sequence ID" value="NZ_CP089929.1"/>
</dbReference>
<dbReference type="Gene3D" id="1.10.1740.10">
    <property type="match status" value="1"/>
</dbReference>
<keyword evidence="5" id="KW-0804">Transcription</keyword>
<feature type="domain" description="RNA polymerase sigma-70 region 2" evidence="6">
    <location>
        <begin position="12"/>
        <end position="85"/>
    </location>
</feature>
<keyword evidence="3" id="KW-0731">Sigma factor</keyword>
<evidence type="ECO:0000256" key="5">
    <source>
        <dbReference type="ARBA" id="ARBA00023163"/>
    </source>
</evidence>
<dbReference type="Proteomes" id="UP001374803">
    <property type="component" value="Chromosome"/>
</dbReference>
<comment type="similarity">
    <text evidence="1">Belongs to the sigma-70 factor family. ECF subfamily.</text>
</comment>
<evidence type="ECO:0000256" key="3">
    <source>
        <dbReference type="ARBA" id="ARBA00023082"/>
    </source>
</evidence>
<keyword evidence="4" id="KW-0238">DNA-binding</keyword>
<dbReference type="InterPro" id="IPR014284">
    <property type="entry name" value="RNA_pol_sigma-70_dom"/>
</dbReference>
<feature type="domain" description="RNA polymerase sigma factor 70 region 4 type 2" evidence="7">
    <location>
        <begin position="116"/>
        <end position="157"/>
    </location>
</feature>
<dbReference type="EMBL" id="CP089983">
    <property type="protein sequence ID" value="WXB06865.1"/>
    <property type="molecule type" value="Genomic_DNA"/>
</dbReference>
<gene>
    <name evidence="8" type="ORF">LVJ94_06405</name>
</gene>
<dbReference type="PANTHER" id="PTHR43133">
    <property type="entry name" value="RNA POLYMERASE ECF-TYPE SIGMA FACTO"/>
    <property type="match status" value="1"/>
</dbReference>
<evidence type="ECO:0000256" key="4">
    <source>
        <dbReference type="ARBA" id="ARBA00023125"/>
    </source>
</evidence>
<dbReference type="InterPro" id="IPR036388">
    <property type="entry name" value="WH-like_DNA-bd_sf"/>
</dbReference>
<keyword evidence="9" id="KW-1185">Reference proteome</keyword>
<dbReference type="SUPFAM" id="SSF88946">
    <property type="entry name" value="Sigma2 domain of RNA polymerase sigma factors"/>
    <property type="match status" value="1"/>
</dbReference>
<keyword evidence="2" id="KW-0805">Transcription regulation</keyword>
<dbReference type="InterPro" id="IPR007627">
    <property type="entry name" value="RNA_pol_sigma70_r2"/>
</dbReference>
<name>A0ABZ2L961_9BACT</name>
<evidence type="ECO:0000313" key="9">
    <source>
        <dbReference type="Proteomes" id="UP001374803"/>
    </source>
</evidence>
<evidence type="ECO:0000259" key="7">
    <source>
        <dbReference type="Pfam" id="PF08281"/>
    </source>
</evidence>
<dbReference type="InterPro" id="IPR013325">
    <property type="entry name" value="RNA_pol_sigma_r2"/>
</dbReference>
<dbReference type="InterPro" id="IPR039425">
    <property type="entry name" value="RNA_pol_sigma-70-like"/>
</dbReference>
<reference evidence="8" key="1">
    <citation type="submission" date="2021-12" db="EMBL/GenBank/DDBJ databases">
        <title>Discovery of the Pendulisporaceae a myxobacterial family with distinct sporulation behavior and unique specialized metabolism.</title>
        <authorList>
            <person name="Garcia R."/>
            <person name="Popoff A."/>
            <person name="Bader C.D."/>
            <person name="Loehr J."/>
            <person name="Walesch S."/>
            <person name="Walt C."/>
            <person name="Boldt J."/>
            <person name="Bunk B."/>
            <person name="Haeckl F.J.F.P.J."/>
            <person name="Gunesch A.P."/>
            <person name="Birkelbach J."/>
            <person name="Nuebel U."/>
            <person name="Pietschmann T."/>
            <person name="Bach T."/>
            <person name="Mueller R."/>
        </authorList>
    </citation>
    <scope>NUCLEOTIDE SEQUENCE</scope>
    <source>
        <strain evidence="8">MSr11367</strain>
    </source>
</reference>
<dbReference type="InterPro" id="IPR013249">
    <property type="entry name" value="RNA_pol_sigma70_r4_t2"/>
</dbReference>
<dbReference type="Gene3D" id="1.10.10.10">
    <property type="entry name" value="Winged helix-like DNA-binding domain superfamily/Winged helix DNA-binding domain"/>
    <property type="match status" value="1"/>
</dbReference>
<dbReference type="InterPro" id="IPR013324">
    <property type="entry name" value="RNA_pol_sigma_r3/r4-like"/>
</dbReference>
<evidence type="ECO:0000259" key="6">
    <source>
        <dbReference type="Pfam" id="PF04542"/>
    </source>
</evidence>
<dbReference type="Pfam" id="PF04542">
    <property type="entry name" value="Sigma70_r2"/>
    <property type="match status" value="1"/>
</dbReference>
<dbReference type="SUPFAM" id="SSF88659">
    <property type="entry name" value="Sigma3 and sigma4 domains of RNA polymerase sigma factors"/>
    <property type="match status" value="1"/>
</dbReference>